<dbReference type="Proteomes" id="UP000823823">
    <property type="component" value="Unassembled WGS sequence"/>
</dbReference>
<comment type="similarity">
    <text evidence="2">Belongs to the bacterial solute-binding protein 1 family.</text>
</comment>
<reference evidence="5" key="1">
    <citation type="journal article" date="2021" name="PeerJ">
        <title>Extensive microbial diversity within the chicken gut microbiome revealed by metagenomics and culture.</title>
        <authorList>
            <person name="Gilroy R."/>
            <person name="Ravi A."/>
            <person name="Getino M."/>
            <person name="Pursley I."/>
            <person name="Horton D.L."/>
            <person name="Alikhan N.F."/>
            <person name="Baker D."/>
            <person name="Gharbi K."/>
            <person name="Hall N."/>
            <person name="Watson M."/>
            <person name="Adriaenssens E.M."/>
            <person name="Foster-Nyarko E."/>
            <person name="Jarju S."/>
            <person name="Secka A."/>
            <person name="Antonio M."/>
            <person name="Oren A."/>
            <person name="Chaudhuri R.R."/>
            <person name="La Ragione R."/>
            <person name="Hildebrand F."/>
            <person name="Pallen M.J."/>
        </authorList>
    </citation>
    <scope>NUCLEOTIDE SEQUENCE</scope>
    <source>
        <strain evidence="5">ChiHjej13B12-24818</strain>
    </source>
</reference>
<accession>A0A9D2LAF2</accession>
<evidence type="ECO:0000313" key="6">
    <source>
        <dbReference type="Proteomes" id="UP000823823"/>
    </source>
</evidence>
<dbReference type="PANTHER" id="PTHR43649:SF31">
    <property type="entry name" value="SN-GLYCEROL-3-PHOSPHATE-BINDING PERIPLASMIC PROTEIN UGPB"/>
    <property type="match status" value="1"/>
</dbReference>
<evidence type="ECO:0000256" key="1">
    <source>
        <dbReference type="ARBA" id="ARBA00004196"/>
    </source>
</evidence>
<reference evidence="5" key="2">
    <citation type="submission" date="2021-04" db="EMBL/GenBank/DDBJ databases">
        <authorList>
            <person name="Gilroy R."/>
        </authorList>
    </citation>
    <scope>NUCLEOTIDE SEQUENCE</scope>
    <source>
        <strain evidence="5">ChiHjej13B12-24818</strain>
    </source>
</reference>
<dbReference type="PANTHER" id="PTHR43649">
    <property type="entry name" value="ARABINOSE-BINDING PROTEIN-RELATED"/>
    <property type="match status" value="1"/>
</dbReference>
<dbReference type="InterPro" id="IPR050490">
    <property type="entry name" value="Bact_solute-bd_prot1"/>
</dbReference>
<evidence type="ECO:0000256" key="2">
    <source>
        <dbReference type="ARBA" id="ARBA00008520"/>
    </source>
</evidence>
<evidence type="ECO:0000256" key="3">
    <source>
        <dbReference type="ARBA" id="ARBA00022448"/>
    </source>
</evidence>
<comment type="caution">
    <text evidence="5">The sequence shown here is derived from an EMBL/GenBank/DDBJ whole genome shotgun (WGS) entry which is preliminary data.</text>
</comment>
<dbReference type="InterPro" id="IPR006059">
    <property type="entry name" value="SBP"/>
</dbReference>
<dbReference type="GO" id="GO:0030313">
    <property type="term" value="C:cell envelope"/>
    <property type="evidence" value="ECO:0007669"/>
    <property type="project" value="UniProtKB-SubCell"/>
</dbReference>
<sequence length="429" mass="45407">MGTAGVGALSGCSRDGSRAAELEEGDTLRMRVWDEAAARAYESSLDAFAAASGITVEVEVISWEDYWEKLPLDMAAGTLPDVLWMNTAYLAQAHASETLLEIGELAGQDSAQWEPMATDLYRFEDGLWGVPQLWDQSLLIAHDELVEEAGVDPSDLSFDPEADTDALREAARALTVDAEGRHPGDDDFDAGTREVFGFSAHLDRTAVLGPFLAGLGGTWQDEEGGFTFASEQGVAAVQYLADLAGADLAPDGAETAQEPSKCLSLFLEGKLGLLQTGTYDLGSLASGIDGSFPWSIHPVVAGPQGPRPLVHAIAAVGVSSDDEERDEAVAELLTWLGGAEGQRPLAESRLGIPAHRELRSTWQEAWNAEGVDVTPLENAPEDVALPESGVRSSEGTGAALEIIAEVFEGETDAADALPRAEQAAREASE</sequence>
<protein>
    <submittedName>
        <fullName evidence="5">Extracellular solute-binding protein</fullName>
    </submittedName>
</protein>
<dbReference type="EMBL" id="DWZH01000006">
    <property type="protein sequence ID" value="HJB08983.1"/>
    <property type="molecule type" value="Genomic_DNA"/>
</dbReference>
<dbReference type="AlphaFoldDB" id="A0A9D2LAF2"/>
<keyword evidence="4" id="KW-0732">Signal</keyword>
<keyword evidence="3" id="KW-0813">Transport</keyword>
<gene>
    <name evidence="5" type="ORF">H9786_00400</name>
</gene>
<name>A0A9D2LAF2_9MICO</name>
<evidence type="ECO:0000256" key="4">
    <source>
        <dbReference type="ARBA" id="ARBA00022729"/>
    </source>
</evidence>
<evidence type="ECO:0000313" key="5">
    <source>
        <dbReference type="EMBL" id="HJB08983.1"/>
    </source>
</evidence>
<dbReference type="Pfam" id="PF01547">
    <property type="entry name" value="SBP_bac_1"/>
    <property type="match status" value="1"/>
</dbReference>
<comment type="subcellular location">
    <subcellularLocation>
        <location evidence="1">Cell envelope</location>
    </subcellularLocation>
</comment>
<proteinExistence type="inferred from homology"/>
<dbReference type="Gene3D" id="3.40.190.10">
    <property type="entry name" value="Periplasmic binding protein-like II"/>
    <property type="match status" value="1"/>
</dbReference>
<organism evidence="5 6">
    <name type="scientific">Candidatus Brachybacterium merdavium</name>
    <dbReference type="NCBI Taxonomy" id="2838513"/>
    <lineage>
        <taxon>Bacteria</taxon>
        <taxon>Bacillati</taxon>
        <taxon>Actinomycetota</taxon>
        <taxon>Actinomycetes</taxon>
        <taxon>Micrococcales</taxon>
        <taxon>Dermabacteraceae</taxon>
        <taxon>Brachybacterium</taxon>
    </lineage>
</organism>
<dbReference type="SUPFAM" id="SSF53850">
    <property type="entry name" value="Periplasmic binding protein-like II"/>
    <property type="match status" value="1"/>
</dbReference>